<dbReference type="AlphaFoldDB" id="A0A6A7B2Y0"/>
<gene>
    <name evidence="4" type="ORF">T440DRAFT_469292</name>
</gene>
<evidence type="ECO:0000313" key="5">
    <source>
        <dbReference type="Proteomes" id="UP000799423"/>
    </source>
</evidence>
<evidence type="ECO:0000313" key="4">
    <source>
        <dbReference type="EMBL" id="KAF2849534.1"/>
    </source>
</evidence>
<feature type="compositionally biased region" description="Basic and acidic residues" evidence="2">
    <location>
        <begin position="417"/>
        <end position="426"/>
    </location>
</feature>
<dbReference type="InterPro" id="IPR037393">
    <property type="entry name" value="Bud22/SRFB1"/>
</dbReference>
<feature type="domain" description="Bud22" evidence="3">
    <location>
        <begin position="33"/>
        <end position="460"/>
    </location>
</feature>
<evidence type="ECO:0000256" key="2">
    <source>
        <dbReference type="SAM" id="MobiDB-lite"/>
    </source>
</evidence>
<organism evidence="4 5">
    <name type="scientific">Plenodomus tracheiphilus IPT5</name>
    <dbReference type="NCBI Taxonomy" id="1408161"/>
    <lineage>
        <taxon>Eukaryota</taxon>
        <taxon>Fungi</taxon>
        <taxon>Dikarya</taxon>
        <taxon>Ascomycota</taxon>
        <taxon>Pezizomycotina</taxon>
        <taxon>Dothideomycetes</taxon>
        <taxon>Pleosporomycetidae</taxon>
        <taxon>Pleosporales</taxon>
        <taxon>Pleosporineae</taxon>
        <taxon>Leptosphaeriaceae</taxon>
        <taxon>Plenodomus</taxon>
    </lineage>
</organism>
<feature type="compositionally biased region" description="Basic and acidic residues" evidence="2">
    <location>
        <begin position="360"/>
        <end position="390"/>
    </location>
</feature>
<feature type="region of interest" description="Disordered" evidence="2">
    <location>
        <begin position="162"/>
        <end position="441"/>
    </location>
</feature>
<keyword evidence="5" id="KW-1185">Reference proteome</keyword>
<feature type="compositionally biased region" description="Acidic residues" evidence="2">
    <location>
        <begin position="231"/>
        <end position="262"/>
    </location>
</feature>
<feature type="compositionally biased region" description="Basic and acidic residues" evidence="2">
    <location>
        <begin position="162"/>
        <end position="185"/>
    </location>
</feature>
<dbReference type="EMBL" id="MU006311">
    <property type="protein sequence ID" value="KAF2849534.1"/>
    <property type="molecule type" value="Genomic_DNA"/>
</dbReference>
<protein>
    <submittedName>
        <fullName evidence="4">Bud-site selection protein</fullName>
    </submittedName>
</protein>
<dbReference type="GO" id="GO:0005634">
    <property type="term" value="C:nucleus"/>
    <property type="evidence" value="ECO:0007669"/>
    <property type="project" value="TreeGrafter"/>
</dbReference>
<feature type="compositionally biased region" description="Basic residues" evidence="2">
    <location>
        <begin position="338"/>
        <end position="348"/>
    </location>
</feature>
<dbReference type="GO" id="GO:0030490">
    <property type="term" value="P:maturation of SSU-rRNA"/>
    <property type="evidence" value="ECO:0007669"/>
    <property type="project" value="TreeGrafter"/>
</dbReference>
<dbReference type="OrthoDB" id="3364872at2759"/>
<reference evidence="4" key="1">
    <citation type="submission" date="2020-01" db="EMBL/GenBank/DDBJ databases">
        <authorList>
            <consortium name="DOE Joint Genome Institute"/>
            <person name="Haridas S."/>
            <person name="Albert R."/>
            <person name="Binder M."/>
            <person name="Bloem J."/>
            <person name="Labutti K."/>
            <person name="Salamov A."/>
            <person name="Andreopoulos B."/>
            <person name="Baker S.E."/>
            <person name="Barry K."/>
            <person name="Bills G."/>
            <person name="Bluhm B.H."/>
            <person name="Cannon C."/>
            <person name="Castanera R."/>
            <person name="Culley D.E."/>
            <person name="Daum C."/>
            <person name="Ezra D."/>
            <person name="Gonzalez J.B."/>
            <person name="Henrissat B."/>
            <person name="Kuo A."/>
            <person name="Liang C."/>
            <person name="Lipzen A."/>
            <person name="Lutzoni F."/>
            <person name="Magnuson J."/>
            <person name="Mondo S."/>
            <person name="Nolan M."/>
            <person name="Ohm R."/>
            <person name="Pangilinan J."/>
            <person name="Park H.-J."/>
            <person name="Ramirez L."/>
            <person name="Alfaro M."/>
            <person name="Sun H."/>
            <person name="Tritt A."/>
            <person name="Yoshinaga Y."/>
            <person name="Zwiers L.-H."/>
            <person name="Turgeon B.G."/>
            <person name="Goodwin S.B."/>
            <person name="Spatafora J.W."/>
            <person name="Crous P.W."/>
            <person name="Grigoriev I.V."/>
        </authorList>
    </citation>
    <scope>NUCLEOTIDE SEQUENCE</scope>
    <source>
        <strain evidence="4">IPT5</strain>
    </source>
</reference>
<evidence type="ECO:0000256" key="1">
    <source>
        <dbReference type="ARBA" id="ARBA00023054"/>
    </source>
</evidence>
<feature type="region of interest" description="Disordered" evidence="2">
    <location>
        <begin position="1"/>
        <end position="23"/>
    </location>
</feature>
<keyword evidence="1" id="KW-0175">Coiled coil</keyword>
<accession>A0A6A7B2Y0</accession>
<evidence type="ECO:0000259" key="3">
    <source>
        <dbReference type="Pfam" id="PF09073"/>
    </source>
</evidence>
<proteinExistence type="predicted"/>
<dbReference type="InterPro" id="IPR015158">
    <property type="entry name" value="Bud22_dom"/>
</dbReference>
<dbReference type="PANTHER" id="PTHR23325">
    <property type="entry name" value="SERUM RESPONSE FACTOR-BINDING"/>
    <property type="match status" value="1"/>
</dbReference>
<dbReference type="GO" id="GO:0030686">
    <property type="term" value="C:90S preribosome"/>
    <property type="evidence" value="ECO:0007669"/>
    <property type="project" value="TreeGrafter"/>
</dbReference>
<sequence>MPKRKRSSPAPRLSRPANPATRQKNLCNARLTAAQKPLVAALRLGAGFERQKHSRRKKTAVAKKDAKATERLEAEYAVLKGLDMEKLADQHLRRTVGKVKSLKDAEALKEYVEGLEKGSAVSSEMLNVTARLYKVDAVRKVVDEVVGDLKAILEVGDKAGQVKETVKKSDAKEKKQGKAVEKEDVGMLDISDEEGDPYDIFSARIAAPSSGEEDSEASVTDDERPPSIADSESEHDPDDDLEADSESEPDADSFEAFSDDDDTKASTHMTTLSRSVAPPSDLSDSDADSEDIAIAPKKKSKAEPQITGSAFIPGLSHANYISGSDSDASDLDVDIAPRKNRRGQRARQKIAEAKFGAGAKHLEKQRRNEGWDPKRGAVGEERRGPGDRVPKGRGPQQSGTNAEPLGDRRGAGAGVVKKKERDDKGVLHPSWQAAKQAKESKKLKIEIGGGKTGAKKVVFD</sequence>
<name>A0A6A7B2Y0_9PLEO</name>
<dbReference type="Pfam" id="PF09073">
    <property type="entry name" value="BUD22"/>
    <property type="match status" value="1"/>
</dbReference>
<dbReference type="PANTHER" id="PTHR23325:SF1">
    <property type="entry name" value="SERUM RESPONSE FACTOR-BINDING PROTEIN 1"/>
    <property type="match status" value="1"/>
</dbReference>
<dbReference type="Proteomes" id="UP000799423">
    <property type="component" value="Unassembled WGS sequence"/>
</dbReference>
<feature type="compositionally biased region" description="Acidic residues" evidence="2">
    <location>
        <begin position="211"/>
        <end position="220"/>
    </location>
</feature>